<dbReference type="PANTHER" id="PTHR33336">
    <property type="entry name" value="QUINOL MONOOXYGENASE YGIN-RELATED"/>
    <property type="match status" value="1"/>
</dbReference>
<dbReference type="InterPro" id="IPR007138">
    <property type="entry name" value="ABM_dom"/>
</dbReference>
<dbReference type="RefSeq" id="WP_117957322.1">
    <property type="nucleotide sequence ID" value="NZ_QRAN01000030.1"/>
</dbReference>
<dbReference type="InterPro" id="IPR011008">
    <property type="entry name" value="Dimeric_a/b-barrel"/>
</dbReference>
<reference evidence="2 3" key="1">
    <citation type="submission" date="2018-07" db="EMBL/GenBank/DDBJ databases">
        <title>Halioglobus sp. genome submission.</title>
        <authorList>
            <person name="Ye M.-Q."/>
            <person name="Du Z.-J."/>
        </authorList>
    </citation>
    <scope>NUCLEOTIDE SEQUENCE [LARGE SCALE GENOMIC DNA]</scope>
    <source>
        <strain evidence="2 3">U0301</strain>
    </source>
</reference>
<evidence type="ECO:0000313" key="3">
    <source>
        <dbReference type="Proteomes" id="UP000265509"/>
    </source>
</evidence>
<dbReference type="PANTHER" id="PTHR33336:SF3">
    <property type="entry name" value="ABM DOMAIN-CONTAINING PROTEIN"/>
    <property type="match status" value="1"/>
</dbReference>
<sequence>MFAYLTHVRAKPGKREALMDANINMQSATLQEEGVPVYIFHTSEENPDEFFYYDLYETEEAYLEHCRTEAFQQMIDCIGELADILEMKKLLPFGIVKSQPVSTT</sequence>
<keyword evidence="2" id="KW-0503">Monooxygenase</keyword>
<organism evidence="2 3">
    <name type="scientific">Seongchinamella sediminis</name>
    <dbReference type="NCBI Taxonomy" id="2283635"/>
    <lineage>
        <taxon>Bacteria</taxon>
        <taxon>Pseudomonadati</taxon>
        <taxon>Pseudomonadota</taxon>
        <taxon>Gammaproteobacteria</taxon>
        <taxon>Cellvibrionales</taxon>
        <taxon>Halieaceae</taxon>
        <taxon>Seongchinamella</taxon>
    </lineage>
</organism>
<dbReference type="GO" id="GO:0004497">
    <property type="term" value="F:monooxygenase activity"/>
    <property type="evidence" value="ECO:0007669"/>
    <property type="project" value="UniProtKB-KW"/>
</dbReference>
<dbReference type="InterPro" id="IPR050744">
    <property type="entry name" value="AI-2_Isomerase_LsrG"/>
</dbReference>
<dbReference type="Proteomes" id="UP000265509">
    <property type="component" value="Unassembled WGS sequence"/>
</dbReference>
<proteinExistence type="predicted"/>
<accession>A0A3L7DRR2</accession>
<dbReference type="EMBL" id="QRAN01000030">
    <property type="protein sequence ID" value="RLQ20347.1"/>
    <property type="molecule type" value="Genomic_DNA"/>
</dbReference>
<keyword evidence="3" id="KW-1185">Reference proteome</keyword>
<keyword evidence="2" id="KW-0560">Oxidoreductase</keyword>
<dbReference type="Gene3D" id="3.30.70.100">
    <property type="match status" value="1"/>
</dbReference>
<dbReference type="PROSITE" id="PS51725">
    <property type="entry name" value="ABM"/>
    <property type="match status" value="1"/>
</dbReference>
<dbReference type="Pfam" id="PF03992">
    <property type="entry name" value="ABM"/>
    <property type="match status" value="1"/>
</dbReference>
<dbReference type="AlphaFoldDB" id="A0A3L7DRR2"/>
<comment type="caution">
    <text evidence="2">The sequence shown here is derived from an EMBL/GenBank/DDBJ whole genome shotgun (WGS) entry which is preliminary data.</text>
</comment>
<dbReference type="SUPFAM" id="SSF54909">
    <property type="entry name" value="Dimeric alpha+beta barrel"/>
    <property type="match status" value="1"/>
</dbReference>
<protein>
    <submittedName>
        <fullName evidence="2">Antibiotic biosynthesis monooxygenase</fullName>
    </submittedName>
</protein>
<evidence type="ECO:0000259" key="1">
    <source>
        <dbReference type="PROSITE" id="PS51725"/>
    </source>
</evidence>
<dbReference type="OrthoDB" id="9812754at2"/>
<feature type="domain" description="ABM" evidence="1">
    <location>
        <begin position="2"/>
        <end position="96"/>
    </location>
</feature>
<evidence type="ECO:0000313" key="2">
    <source>
        <dbReference type="EMBL" id="RLQ20347.1"/>
    </source>
</evidence>
<name>A0A3L7DRR2_9GAMM</name>
<gene>
    <name evidence="2" type="ORF">DWB85_18030</name>
</gene>